<dbReference type="Proteomes" id="UP000724874">
    <property type="component" value="Unassembled WGS sequence"/>
</dbReference>
<feature type="signal peptide" evidence="1">
    <location>
        <begin position="1"/>
        <end position="21"/>
    </location>
</feature>
<reference evidence="2" key="1">
    <citation type="submission" date="2020-11" db="EMBL/GenBank/DDBJ databases">
        <authorList>
            <consortium name="DOE Joint Genome Institute"/>
            <person name="Ahrendt S."/>
            <person name="Riley R."/>
            <person name="Andreopoulos W."/>
            <person name="LaButti K."/>
            <person name="Pangilinan J."/>
            <person name="Ruiz-duenas F.J."/>
            <person name="Barrasa J.M."/>
            <person name="Sanchez-Garcia M."/>
            <person name="Camarero S."/>
            <person name="Miyauchi S."/>
            <person name="Serrano A."/>
            <person name="Linde D."/>
            <person name="Babiker R."/>
            <person name="Drula E."/>
            <person name="Ayuso-Fernandez I."/>
            <person name="Pacheco R."/>
            <person name="Padilla G."/>
            <person name="Ferreira P."/>
            <person name="Barriuso J."/>
            <person name="Kellner H."/>
            <person name="Castanera R."/>
            <person name="Alfaro M."/>
            <person name="Ramirez L."/>
            <person name="Pisabarro A.G."/>
            <person name="Kuo A."/>
            <person name="Tritt A."/>
            <person name="Lipzen A."/>
            <person name="He G."/>
            <person name="Yan M."/>
            <person name="Ng V."/>
            <person name="Cullen D."/>
            <person name="Martin F."/>
            <person name="Rosso M.-N."/>
            <person name="Henrissat B."/>
            <person name="Hibbett D."/>
            <person name="Martinez A.T."/>
            <person name="Grigoriev I.V."/>
        </authorList>
    </citation>
    <scope>NUCLEOTIDE SEQUENCE</scope>
    <source>
        <strain evidence="2">AH 44721</strain>
    </source>
</reference>
<keyword evidence="3" id="KW-1185">Reference proteome</keyword>
<protein>
    <submittedName>
        <fullName evidence="2">Uncharacterized protein</fullName>
    </submittedName>
</protein>
<proteinExistence type="predicted"/>
<feature type="chain" id="PRO_5040358041" evidence="1">
    <location>
        <begin position="22"/>
        <end position="237"/>
    </location>
</feature>
<gene>
    <name evidence="2" type="ORF">CPB84DRAFT_1783941</name>
</gene>
<keyword evidence="1" id="KW-0732">Signal</keyword>
<dbReference type="EMBL" id="JADNYJ010000070">
    <property type="protein sequence ID" value="KAF8891969.1"/>
    <property type="molecule type" value="Genomic_DNA"/>
</dbReference>
<name>A0A9P5NM10_GYMJU</name>
<evidence type="ECO:0000256" key="1">
    <source>
        <dbReference type="SAM" id="SignalP"/>
    </source>
</evidence>
<evidence type="ECO:0000313" key="3">
    <source>
        <dbReference type="Proteomes" id="UP000724874"/>
    </source>
</evidence>
<sequence length="237" mass="25919">MFRALFSVCVLFTSLIGYVACVPVPGRSSMSLVERYDDLSDALYTRSLGEMLGARDFDARESYVYSKRDYLSLLEDRDLDDLSIFDERDWDDLIYEFTKREDTPIASLYRRSIFTKIKHAFQHVGHAIGHAVVHAARAVGHFVKTTGAKIAKVALKVWSAAASVASRVVKYIPGIGRGVSAALKGVSAAENKVSDKIHANLGKFGNRLNHGLNYVINPLGSAAKRIGKGGKALGALL</sequence>
<dbReference type="AlphaFoldDB" id="A0A9P5NM10"/>
<comment type="caution">
    <text evidence="2">The sequence shown here is derived from an EMBL/GenBank/DDBJ whole genome shotgun (WGS) entry which is preliminary data.</text>
</comment>
<evidence type="ECO:0000313" key="2">
    <source>
        <dbReference type="EMBL" id="KAF8891969.1"/>
    </source>
</evidence>
<accession>A0A9P5NM10</accession>
<dbReference type="OrthoDB" id="3114006at2759"/>
<organism evidence="2 3">
    <name type="scientific">Gymnopilus junonius</name>
    <name type="common">Spectacular rustgill mushroom</name>
    <name type="synonym">Gymnopilus spectabilis subsp. junonius</name>
    <dbReference type="NCBI Taxonomy" id="109634"/>
    <lineage>
        <taxon>Eukaryota</taxon>
        <taxon>Fungi</taxon>
        <taxon>Dikarya</taxon>
        <taxon>Basidiomycota</taxon>
        <taxon>Agaricomycotina</taxon>
        <taxon>Agaricomycetes</taxon>
        <taxon>Agaricomycetidae</taxon>
        <taxon>Agaricales</taxon>
        <taxon>Agaricineae</taxon>
        <taxon>Hymenogastraceae</taxon>
        <taxon>Gymnopilus</taxon>
    </lineage>
</organism>